<proteinExistence type="predicted"/>
<evidence type="ECO:0008006" key="2">
    <source>
        <dbReference type="Google" id="ProtNLM"/>
    </source>
</evidence>
<dbReference type="InterPro" id="IPR043504">
    <property type="entry name" value="Peptidase_S1_PA_chymotrypsin"/>
</dbReference>
<dbReference type="PANTHER" id="PTHR36234">
    <property type="entry name" value="LYSYL ENDOPEPTIDASE"/>
    <property type="match status" value="1"/>
</dbReference>
<name>A0A382VAE4_9ZZZZ</name>
<dbReference type="AlphaFoldDB" id="A0A382VAE4"/>
<feature type="non-terminal residue" evidence="1">
    <location>
        <position position="270"/>
    </location>
</feature>
<organism evidence="1">
    <name type="scientific">marine metagenome</name>
    <dbReference type="NCBI Taxonomy" id="408172"/>
    <lineage>
        <taxon>unclassified sequences</taxon>
        <taxon>metagenomes</taxon>
        <taxon>ecological metagenomes</taxon>
    </lineage>
</organism>
<evidence type="ECO:0000313" key="1">
    <source>
        <dbReference type="EMBL" id="SVD43444.1"/>
    </source>
</evidence>
<dbReference type="SUPFAM" id="SSF50494">
    <property type="entry name" value="Trypsin-like serine proteases"/>
    <property type="match status" value="1"/>
</dbReference>
<protein>
    <recommendedName>
        <fullName evidence="2">Peptidase S1 domain-containing protein</fullName>
    </recommendedName>
</protein>
<dbReference type="InterPro" id="IPR009003">
    <property type="entry name" value="Peptidase_S1_PA"/>
</dbReference>
<reference evidence="1" key="1">
    <citation type="submission" date="2018-05" db="EMBL/GenBank/DDBJ databases">
        <authorList>
            <person name="Lanie J.A."/>
            <person name="Ng W.-L."/>
            <person name="Kazmierczak K.M."/>
            <person name="Andrzejewski T.M."/>
            <person name="Davidsen T.M."/>
            <person name="Wayne K.J."/>
            <person name="Tettelin H."/>
            <person name="Glass J.I."/>
            <person name="Rusch D."/>
            <person name="Podicherti R."/>
            <person name="Tsui H.-C.T."/>
            <person name="Winkler M.E."/>
        </authorList>
    </citation>
    <scope>NUCLEOTIDE SEQUENCE</scope>
</reference>
<dbReference type="Gene3D" id="2.40.10.10">
    <property type="entry name" value="Trypsin-like serine proteases"/>
    <property type="match status" value="1"/>
</dbReference>
<accession>A0A382VAE4</accession>
<gene>
    <name evidence="1" type="ORF">METZ01_LOCUS396298</name>
</gene>
<dbReference type="EMBL" id="UINC01150413">
    <property type="protein sequence ID" value="SVD43444.1"/>
    <property type="molecule type" value="Genomic_DNA"/>
</dbReference>
<sequence>MMSYRYILCIVFIASLGFSQKSQGGAPHGLYNSLTKITPEIEMPLLDIDALLQEDEFLPPGKPYRYGVRLPVDLSPHNSGVWETLLDGTRVWKLIISSQFAYAMNLSFDSFYLPENSKLFIYNPDFSMIYGAYTDLNNNSEEVFASPLLKGDELIIEYSEPVDVSEEFKLHIEYVVHDYKDILNYYNERNSNRTCGTNVVCPEADPYEDQINAVSWLDMGGYICTGSMLNNTSQNLTPYYITAWHCTEGENVNTFRFYFNYETNSCSGSS</sequence>
<dbReference type="PANTHER" id="PTHR36234:SF5">
    <property type="entry name" value="LYSYL ENDOPEPTIDASE"/>
    <property type="match status" value="1"/>
</dbReference>